<name>A0A4P9YJ91_ROZAC</name>
<dbReference type="AlphaFoldDB" id="A0A4P9YJ91"/>
<sequence length="109" mass="12673">MLVDISIDSANKNFDLGLDKGNIYKSIIKEPSKDIQERKEETSIEYVEKMIGEKKQKELVTVTPKYTIIHRGEFDYSEYAYYSNNESRARKPKYLVLKIELPGLVGMFT</sequence>
<evidence type="ECO:0000313" key="4">
    <source>
        <dbReference type="Proteomes" id="UP000281549"/>
    </source>
</evidence>
<accession>A0A4P9YJ91</accession>
<reference evidence="4" key="1">
    <citation type="journal article" date="2018" name="Nat. Microbiol.">
        <title>Leveraging single-cell genomics to expand the fungal tree of life.</title>
        <authorList>
            <person name="Ahrendt S.R."/>
            <person name="Quandt C.A."/>
            <person name="Ciobanu D."/>
            <person name="Clum A."/>
            <person name="Salamov A."/>
            <person name="Andreopoulos B."/>
            <person name="Cheng J.F."/>
            <person name="Woyke T."/>
            <person name="Pelin A."/>
            <person name="Henrissat B."/>
            <person name="Reynolds N.K."/>
            <person name="Benny G.L."/>
            <person name="Smith M.E."/>
            <person name="James T.Y."/>
            <person name="Grigoriev I.V."/>
        </authorList>
    </citation>
    <scope>NUCLEOTIDE SEQUENCE [LARGE SCALE GENOMIC DNA]</scope>
    <source>
        <strain evidence="4">CSF55</strain>
    </source>
</reference>
<evidence type="ECO:0000256" key="1">
    <source>
        <dbReference type="ARBA" id="ARBA00008511"/>
    </source>
</evidence>
<evidence type="ECO:0000313" key="3">
    <source>
        <dbReference type="EMBL" id="RKP19152.1"/>
    </source>
</evidence>
<dbReference type="InterPro" id="IPR041442">
    <property type="entry name" value="PIH1D1/2/3_CS-like"/>
</dbReference>
<comment type="similarity">
    <text evidence="1">Belongs to the PIH1 family.</text>
</comment>
<evidence type="ECO:0000259" key="2">
    <source>
        <dbReference type="Pfam" id="PF18201"/>
    </source>
</evidence>
<dbReference type="EMBL" id="ML005283">
    <property type="protein sequence ID" value="RKP19152.1"/>
    <property type="molecule type" value="Genomic_DNA"/>
</dbReference>
<dbReference type="Pfam" id="PF18201">
    <property type="entry name" value="PIH1_CS"/>
    <property type="match status" value="1"/>
</dbReference>
<dbReference type="Proteomes" id="UP000281549">
    <property type="component" value="Unassembled WGS sequence"/>
</dbReference>
<feature type="domain" description="PIH1D1/2/3 CS-like" evidence="2">
    <location>
        <begin position="62"/>
        <end position="105"/>
    </location>
</feature>
<gene>
    <name evidence="3" type="ORF">ROZALSC1DRAFT_29218</name>
</gene>
<proteinExistence type="inferred from homology"/>
<organism evidence="3 4">
    <name type="scientific">Rozella allomycis (strain CSF55)</name>
    <dbReference type="NCBI Taxonomy" id="988480"/>
    <lineage>
        <taxon>Eukaryota</taxon>
        <taxon>Fungi</taxon>
        <taxon>Fungi incertae sedis</taxon>
        <taxon>Cryptomycota</taxon>
        <taxon>Cryptomycota incertae sedis</taxon>
        <taxon>Rozella</taxon>
    </lineage>
</organism>
<protein>
    <recommendedName>
        <fullName evidence="2">PIH1D1/2/3 CS-like domain-containing protein</fullName>
    </recommendedName>
</protein>